<gene>
    <name evidence="7" type="ORF">BJ508DRAFT_409913</name>
</gene>
<evidence type="ECO:0000256" key="2">
    <source>
        <dbReference type="ARBA" id="ARBA00004173"/>
    </source>
</evidence>
<dbReference type="AlphaFoldDB" id="A0A3N4IP77"/>
<evidence type="ECO:0008006" key="9">
    <source>
        <dbReference type="Google" id="ProtNLM"/>
    </source>
</evidence>
<evidence type="ECO:0000256" key="3">
    <source>
        <dbReference type="ARBA" id="ARBA00009734"/>
    </source>
</evidence>
<dbReference type="Proteomes" id="UP000275078">
    <property type="component" value="Unassembled WGS sequence"/>
</dbReference>
<proteinExistence type="inferred from homology"/>
<dbReference type="EMBL" id="ML119645">
    <property type="protein sequence ID" value="RPA87993.1"/>
    <property type="molecule type" value="Genomic_DNA"/>
</dbReference>
<evidence type="ECO:0000313" key="7">
    <source>
        <dbReference type="EMBL" id="RPA87993.1"/>
    </source>
</evidence>
<dbReference type="OrthoDB" id="59229at2759"/>
<dbReference type="Pfam" id="PF07955">
    <property type="entry name" value="DUF1687"/>
    <property type="match status" value="1"/>
</dbReference>
<sequence length="134" mass="14619">MFGWKRSLDVITLFHSPSSAQSKAVLTALKNSLEAATAGTISNSKDAPANFELEVVEEPAVPTKDQLKSIIEYLGKERIGEIVSGAKTEMEALKGLNDSKRLVRPLLVDWNNGRAVTNVNESKILELVKSLPKD</sequence>
<organism evidence="7 8">
    <name type="scientific">Ascobolus immersus RN42</name>
    <dbReference type="NCBI Taxonomy" id="1160509"/>
    <lineage>
        <taxon>Eukaryota</taxon>
        <taxon>Fungi</taxon>
        <taxon>Dikarya</taxon>
        <taxon>Ascomycota</taxon>
        <taxon>Pezizomycotina</taxon>
        <taxon>Pezizomycetes</taxon>
        <taxon>Pezizales</taxon>
        <taxon>Ascobolaceae</taxon>
        <taxon>Ascobolus</taxon>
    </lineage>
</organism>
<dbReference type="GO" id="GO:0005739">
    <property type="term" value="C:mitochondrion"/>
    <property type="evidence" value="ECO:0007669"/>
    <property type="project" value="UniProtKB-SubCell"/>
</dbReference>
<evidence type="ECO:0000256" key="1">
    <source>
        <dbReference type="ARBA" id="ARBA00002963"/>
    </source>
</evidence>
<keyword evidence="8" id="KW-1185">Reference proteome</keyword>
<comment type="function">
    <text evidence="1">Putative mitochondrial redox protein which could be involved in the reduction of small toxic molecules.</text>
</comment>
<name>A0A3N4IP77_ASCIM</name>
<reference evidence="7 8" key="1">
    <citation type="journal article" date="2018" name="Nat. Ecol. Evol.">
        <title>Pezizomycetes genomes reveal the molecular basis of ectomycorrhizal truffle lifestyle.</title>
        <authorList>
            <person name="Murat C."/>
            <person name="Payen T."/>
            <person name="Noel B."/>
            <person name="Kuo A."/>
            <person name="Morin E."/>
            <person name="Chen J."/>
            <person name="Kohler A."/>
            <person name="Krizsan K."/>
            <person name="Balestrini R."/>
            <person name="Da Silva C."/>
            <person name="Montanini B."/>
            <person name="Hainaut M."/>
            <person name="Levati E."/>
            <person name="Barry K.W."/>
            <person name="Belfiori B."/>
            <person name="Cichocki N."/>
            <person name="Clum A."/>
            <person name="Dockter R.B."/>
            <person name="Fauchery L."/>
            <person name="Guy J."/>
            <person name="Iotti M."/>
            <person name="Le Tacon F."/>
            <person name="Lindquist E.A."/>
            <person name="Lipzen A."/>
            <person name="Malagnac F."/>
            <person name="Mello A."/>
            <person name="Molinier V."/>
            <person name="Miyauchi S."/>
            <person name="Poulain J."/>
            <person name="Riccioni C."/>
            <person name="Rubini A."/>
            <person name="Sitrit Y."/>
            <person name="Splivallo R."/>
            <person name="Traeger S."/>
            <person name="Wang M."/>
            <person name="Zifcakova L."/>
            <person name="Wipf D."/>
            <person name="Zambonelli A."/>
            <person name="Paolocci F."/>
            <person name="Nowrousian M."/>
            <person name="Ottonello S."/>
            <person name="Baldrian P."/>
            <person name="Spatafora J.W."/>
            <person name="Henrissat B."/>
            <person name="Nagy L.G."/>
            <person name="Aury J.M."/>
            <person name="Wincker P."/>
            <person name="Grigoriev I.V."/>
            <person name="Bonfante P."/>
            <person name="Martin F.M."/>
        </authorList>
    </citation>
    <scope>NUCLEOTIDE SEQUENCE [LARGE SCALE GENOMIC DNA]</scope>
    <source>
        <strain evidence="7 8">RN42</strain>
    </source>
</reference>
<protein>
    <recommendedName>
        <fullName evidence="9">DUF1687-domain-containing protein</fullName>
    </recommendedName>
</protein>
<comment type="subcellular location">
    <subcellularLocation>
        <location evidence="2">Mitochondrion</location>
    </subcellularLocation>
</comment>
<dbReference type="PANTHER" id="PTHR28071:SF1">
    <property type="entry name" value="REDOX PROTEIN FMP46, MITOCHONDRIAL-RELATED"/>
    <property type="match status" value="1"/>
</dbReference>
<keyword evidence="4" id="KW-0809">Transit peptide</keyword>
<dbReference type="SUPFAM" id="SSF52833">
    <property type="entry name" value="Thioredoxin-like"/>
    <property type="match status" value="1"/>
</dbReference>
<dbReference type="Gene3D" id="3.40.30.10">
    <property type="entry name" value="Glutaredoxin"/>
    <property type="match status" value="1"/>
</dbReference>
<dbReference type="GO" id="GO:0016491">
    <property type="term" value="F:oxidoreductase activity"/>
    <property type="evidence" value="ECO:0007669"/>
    <property type="project" value="UniProtKB-KW"/>
</dbReference>
<evidence type="ECO:0000256" key="6">
    <source>
        <dbReference type="ARBA" id="ARBA00023128"/>
    </source>
</evidence>
<comment type="similarity">
    <text evidence="3">Belongs to the FMP46 family.</text>
</comment>
<dbReference type="InterPro" id="IPR012882">
    <property type="entry name" value="Fmp46"/>
</dbReference>
<evidence type="ECO:0000313" key="8">
    <source>
        <dbReference type="Proteomes" id="UP000275078"/>
    </source>
</evidence>
<accession>A0A3N4IP77</accession>
<keyword evidence="5" id="KW-0560">Oxidoreductase</keyword>
<dbReference type="InterPro" id="IPR036249">
    <property type="entry name" value="Thioredoxin-like_sf"/>
</dbReference>
<evidence type="ECO:0000256" key="4">
    <source>
        <dbReference type="ARBA" id="ARBA00022946"/>
    </source>
</evidence>
<evidence type="ECO:0000256" key="5">
    <source>
        <dbReference type="ARBA" id="ARBA00023002"/>
    </source>
</evidence>
<dbReference type="PANTHER" id="PTHR28071">
    <property type="entry name" value="REDOX PROTEIN FMP46, MITOCHONDRIAL-RELATED"/>
    <property type="match status" value="1"/>
</dbReference>
<keyword evidence="6" id="KW-0496">Mitochondrion</keyword>